<dbReference type="CDD" id="cd07576">
    <property type="entry name" value="R-amidase_like"/>
    <property type="match status" value="1"/>
</dbReference>
<comment type="caution">
    <text evidence="2">The sequence shown here is derived from an EMBL/GenBank/DDBJ whole genome shotgun (WGS) entry which is preliminary data.</text>
</comment>
<dbReference type="SUPFAM" id="SSF56317">
    <property type="entry name" value="Carbon-nitrogen hydrolase"/>
    <property type="match status" value="1"/>
</dbReference>
<dbReference type="InterPro" id="IPR044083">
    <property type="entry name" value="RamA-like"/>
</dbReference>
<reference evidence="2 3" key="1">
    <citation type="submission" date="2020-09" db="EMBL/GenBank/DDBJ databases">
        <title>The genome sequence of type strain Labrenzia polysiphoniae KACC 19711.</title>
        <authorList>
            <person name="Liu Y."/>
        </authorList>
    </citation>
    <scope>NUCLEOTIDE SEQUENCE [LARGE SCALE GENOMIC DNA]</scope>
    <source>
        <strain evidence="2 3">KACC 19711</strain>
    </source>
</reference>
<gene>
    <name evidence="2" type="ORF">IG617_12240</name>
</gene>
<dbReference type="InterPro" id="IPR036526">
    <property type="entry name" value="C-N_Hydrolase_sf"/>
</dbReference>
<dbReference type="PANTHER" id="PTHR23088:SF27">
    <property type="entry name" value="DEAMINATED GLUTATHIONE AMIDASE"/>
    <property type="match status" value="1"/>
</dbReference>
<dbReference type="Pfam" id="PF00795">
    <property type="entry name" value="CN_hydrolase"/>
    <property type="match status" value="1"/>
</dbReference>
<dbReference type="RefSeq" id="WP_192109490.1">
    <property type="nucleotide sequence ID" value="NZ_JACYXJ010000004.1"/>
</dbReference>
<accession>A0ABR9CAX8</accession>
<feature type="domain" description="CN hydrolase" evidence="1">
    <location>
        <begin position="1"/>
        <end position="239"/>
    </location>
</feature>
<name>A0ABR9CAX8_9HYPH</name>
<dbReference type="Gene3D" id="3.60.110.10">
    <property type="entry name" value="Carbon-nitrogen hydrolase"/>
    <property type="match status" value="1"/>
</dbReference>
<evidence type="ECO:0000313" key="2">
    <source>
        <dbReference type="EMBL" id="MBD8877059.1"/>
    </source>
</evidence>
<dbReference type="PANTHER" id="PTHR23088">
    <property type="entry name" value="NITRILASE-RELATED"/>
    <property type="match status" value="1"/>
</dbReference>
<dbReference type="EMBL" id="JACYXJ010000004">
    <property type="protein sequence ID" value="MBD8877059.1"/>
    <property type="molecule type" value="Genomic_DNA"/>
</dbReference>
<keyword evidence="2" id="KW-0378">Hydrolase</keyword>
<dbReference type="GO" id="GO:0016787">
    <property type="term" value="F:hydrolase activity"/>
    <property type="evidence" value="ECO:0007669"/>
    <property type="project" value="UniProtKB-KW"/>
</dbReference>
<evidence type="ECO:0000259" key="1">
    <source>
        <dbReference type="PROSITE" id="PS50263"/>
    </source>
</evidence>
<dbReference type="InterPro" id="IPR003010">
    <property type="entry name" value="C-N_Hydrolase"/>
</dbReference>
<organism evidence="2 3">
    <name type="scientific">Roseibium polysiphoniae</name>
    <dbReference type="NCBI Taxonomy" id="2571221"/>
    <lineage>
        <taxon>Bacteria</taxon>
        <taxon>Pseudomonadati</taxon>
        <taxon>Pseudomonadota</taxon>
        <taxon>Alphaproteobacteria</taxon>
        <taxon>Hyphomicrobiales</taxon>
        <taxon>Stappiaceae</taxon>
        <taxon>Roseibium</taxon>
    </lineage>
</organism>
<sequence>MKIAVCQMDAAISDQEERLSEIERSASEAATEGARILVFPELAVTGYGAGEVIASSAESLKDSPVLARLSDLVKNLGLAMVVGVALKQADHVFNAVVFLRPDGSRTAYSKVQLYGAYEKGLFQPGDAPSLIVEFEGLKLGFLVCFDVEFPERTRDLAMRGADLVLVPTALPKSSAGAFIAGSVVPVRAFESQIFIAYANHCGADQNFAYQGSSCVAAPDGTLLASAGRHAELIFADIEPLAYEHSREQNPYLDELVILDPA</sequence>
<dbReference type="PROSITE" id="PS50263">
    <property type="entry name" value="CN_HYDROLASE"/>
    <property type="match status" value="1"/>
</dbReference>
<proteinExistence type="predicted"/>
<protein>
    <submittedName>
        <fullName evidence="2">Carbon-nitrogen hydrolase family protein</fullName>
    </submittedName>
</protein>
<evidence type="ECO:0000313" key="3">
    <source>
        <dbReference type="Proteomes" id="UP000615687"/>
    </source>
</evidence>
<dbReference type="Proteomes" id="UP000615687">
    <property type="component" value="Unassembled WGS sequence"/>
</dbReference>
<keyword evidence="3" id="KW-1185">Reference proteome</keyword>